<comment type="catalytic activity">
    <reaction evidence="1 8">
        <text>L-glutamate = D-glutamate</text>
        <dbReference type="Rhea" id="RHEA:12813"/>
        <dbReference type="ChEBI" id="CHEBI:29985"/>
        <dbReference type="ChEBI" id="CHEBI:29986"/>
        <dbReference type="EC" id="5.1.1.3"/>
    </reaction>
</comment>
<keyword evidence="3 8" id="KW-0133">Cell shape</keyword>
<evidence type="ECO:0000256" key="3">
    <source>
        <dbReference type="ARBA" id="ARBA00022960"/>
    </source>
</evidence>
<protein>
    <recommendedName>
        <fullName evidence="7 8">Glutamate racemase</fullName>
        <ecNumber evidence="2 8">5.1.1.3</ecNumber>
    </recommendedName>
</protein>
<dbReference type="GO" id="GO:0008360">
    <property type="term" value="P:regulation of cell shape"/>
    <property type="evidence" value="ECO:0007669"/>
    <property type="project" value="UniProtKB-KW"/>
</dbReference>
<dbReference type="EC" id="5.1.1.3" evidence="2 8"/>
<evidence type="ECO:0000313" key="10">
    <source>
        <dbReference type="Proteomes" id="UP000603369"/>
    </source>
</evidence>
<feature type="binding site" evidence="8">
    <location>
        <begin position="186"/>
        <end position="187"/>
    </location>
    <ligand>
        <name>substrate</name>
    </ligand>
</feature>
<evidence type="ECO:0000256" key="8">
    <source>
        <dbReference type="HAMAP-Rule" id="MF_00258"/>
    </source>
</evidence>
<feature type="binding site" evidence="8">
    <location>
        <begin position="76"/>
        <end position="77"/>
    </location>
    <ligand>
        <name>substrate</name>
    </ligand>
</feature>
<accession>A0A8I1L8N4</accession>
<dbReference type="GO" id="GO:0009252">
    <property type="term" value="P:peptidoglycan biosynthetic process"/>
    <property type="evidence" value="ECO:0007669"/>
    <property type="project" value="UniProtKB-UniRule"/>
</dbReference>
<dbReference type="GO" id="GO:0071555">
    <property type="term" value="P:cell wall organization"/>
    <property type="evidence" value="ECO:0007669"/>
    <property type="project" value="UniProtKB-KW"/>
</dbReference>
<dbReference type="InterPro" id="IPR001920">
    <property type="entry name" value="Asp/Glu_race"/>
</dbReference>
<evidence type="ECO:0000256" key="2">
    <source>
        <dbReference type="ARBA" id="ARBA00013090"/>
    </source>
</evidence>
<dbReference type="FunFam" id="3.40.50.1860:FF:000002">
    <property type="entry name" value="Glutamate racemase"/>
    <property type="match status" value="1"/>
</dbReference>
<evidence type="ECO:0000256" key="6">
    <source>
        <dbReference type="ARBA" id="ARBA00023316"/>
    </source>
</evidence>
<dbReference type="RefSeq" id="WP_200435276.1">
    <property type="nucleotide sequence ID" value="NZ_CP175764.1"/>
</dbReference>
<proteinExistence type="inferred from homology"/>
<dbReference type="PROSITE" id="PS00924">
    <property type="entry name" value="ASP_GLU_RACEMASE_2"/>
    <property type="match status" value="1"/>
</dbReference>
<dbReference type="SUPFAM" id="SSF53681">
    <property type="entry name" value="Aspartate/glutamate racemase"/>
    <property type="match status" value="2"/>
</dbReference>
<name>A0A8I1L8N4_9CORY</name>
<evidence type="ECO:0000256" key="7">
    <source>
        <dbReference type="ARBA" id="ARBA00070053"/>
    </source>
</evidence>
<dbReference type="InterPro" id="IPR033134">
    <property type="entry name" value="Asp/Glu_racemase_AS_2"/>
</dbReference>
<organism evidence="9 10">
    <name type="scientific">Corynebacterium tuberculostearicum</name>
    <dbReference type="NCBI Taxonomy" id="38304"/>
    <lineage>
        <taxon>Bacteria</taxon>
        <taxon>Bacillati</taxon>
        <taxon>Actinomycetota</taxon>
        <taxon>Actinomycetes</taxon>
        <taxon>Mycobacteriales</taxon>
        <taxon>Corynebacteriaceae</taxon>
        <taxon>Corynebacterium</taxon>
    </lineage>
</organism>
<comment type="pathway">
    <text evidence="8">Cell wall biogenesis; peptidoglycan biosynthesis.</text>
</comment>
<comment type="caution">
    <text evidence="9">The sequence shown here is derived from an EMBL/GenBank/DDBJ whole genome shotgun (WGS) entry which is preliminary data.</text>
</comment>
<keyword evidence="6 8" id="KW-0961">Cell wall biogenesis/degradation</keyword>
<feature type="active site" description="Proton donor/acceptor" evidence="8">
    <location>
        <position position="75"/>
    </location>
</feature>
<dbReference type="PROSITE" id="PS00923">
    <property type="entry name" value="ASP_GLU_RACEMASE_1"/>
    <property type="match status" value="1"/>
</dbReference>
<dbReference type="Proteomes" id="UP000603369">
    <property type="component" value="Unassembled WGS sequence"/>
</dbReference>
<dbReference type="PANTHER" id="PTHR21198:SF2">
    <property type="entry name" value="GLUTAMATE RACEMASE"/>
    <property type="match status" value="1"/>
</dbReference>
<dbReference type="UniPathway" id="UPA00219"/>
<feature type="binding site" evidence="8">
    <location>
        <begin position="44"/>
        <end position="45"/>
    </location>
    <ligand>
        <name>substrate</name>
    </ligand>
</feature>
<keyword evidence="10" id="KW-1185">Reference proteome</keyword>
<dbReference type="PANTHER" id="PTHR21198">
    <property type="entry name" value="GLUTAMATE RACEMASE"/>
    <property type="match status" value="1"/>
</dbReference>
<evidence type="ECO:0000256" key="5">
    <source>
        <dbReference type="ARBA" id="ARBA00023235"/>
    </source>
</evidence>
<dbReference type="InterPro" id="IPR004391">
    <property type="entry name" value="Glu_race"/>
</dbReference>
<keyword evidence="5 8" id="KW-0413">Isomerase</keyword>
<feature type="active site" description="Proton donor/acceptor" evidence="8">
    <location>
        <position position="185"/>
    </location>
</feature>
<dbReference type="NCBIfam" id="TIGR00067">
    <property type="entry name" value="glut_race"/>
    <property type="match status" value="1"/>
</dbReference>
<evidence type="ECO:0000313" key="9">
    <source>
        <dbReference type="EMBL" id="MBK3427192.1"/>
    </source>
</evidence>
<dbReference type="EMBL" id="JAEHFL010000002">
    <property type="protein sequence ID" value="MBK3427192.1"/>
    <property type="molecule type" value="Genomic_DNA"/>
</dbReference>
<dbReference type="HAMAP" id="MF_00258">
    <property type="entry name" value="Glu_racemase"/>
    <property type="match status" value="1"/>
</dbReference>
<keyword evidence="4 8" id="KW-0573">Peptidoglycan synthesis</keyword>
<gene>
    <name evidence="8" type="primary">murI</name>
    <name evidence="9" type="ORF">JDP02_01510</name>
</gene>
<dbReference type="Gene3D" id="3.40.50.1860">
    <property type="match status" value="2"/>
</dbReference>
<evidence type="ECO:0000256" key="4">
    <source>
        <dbReference type="ARBA" id="ARBA00022984"/>
    </source>
</evidence>
<dbReference type="AlphaFoldDB" id="A0A8I1L8N4"/>
<comment type="similarity">
    <text evidence="8">Belongs to the aspartate/glutamate racemases family.</text>
</comment>
<feature type="binding site" evidence="8">
    <location>
        <begin position="12"/>
        <end position="13"/>
    </location>
    <ligand>
        <name>substrate</name>
    </ligand>
</feature>
<dbReference type="Pfam" id="PF01177">
    <property type="entry name" value="Asp_Glu_race"/>
    <property type="match status" value="1"/>
</dbReference>
<sequence length="259" mass="27731">MPTATSPIGIFDSGVGGLTVARAVMEQLPHESVIYTGDTAHSPYGPRPISEVRAFSQDVADRLVERGCKMLVIACNTATAAFLHDARERYDIPIVEVIRPAVRRAMSTTRNGKIGVIGTEGTIKSGAYQDLFALNPKVQAFATACPDFVPFVERGITAGRQILGVAEGYLAPLQAQGVDTLVLGCTHYPLLTGIIQLAMGENVSLVTSSEETTKDVMRILTETDMLAPAENQPVHTFESTGDPEAFARLATRFLGPQIA</sequence>
<dbReference type="InterPro" id="IPR018187">
    <property type="entry name" value="Asp/Glu_racemase_AS_1"/>
</dbReference>
<dbReference type="InterPro" id="IPR015942">
    <property type="entry name" value="Asp/Glu/hydantoin_racemase"/>
</dbReference>
<reference evidence="9 10" key="1">
    <citation type="submission" date="2020-12" db="EMBL/GenBank/DDBJ databases">
        <title>Draft genome sequence of the commensal strain Corynebacterium tuberculostearicum MFP09/CIP 102622 isolated from human skin.</title>
        <authorList>
            <person name="Boukerb A.M."/>
            <person name="Janvier X."/>
            <person name="Feuilloley M.G.J."/>
            <person name="Groboillot A."/>
        </authorList>
    </citation>
    <scope>NUCLEOTIDE SEQUENCE [LARGE SCALE GENOMIC DNA]</scope>
    <source>
        <strain evidence="9 10">CIP 102622</strain>
    </source>
</reference>
<evidence type="ECO:0000256" key="1">
    <source>
        <dbReference type="ARBA" id="ARBA00001602"/>
    </source>
</evidence>
<comment type="function">
    <text evidence="8">Provides the (R)-glutamate required for cell wall biosynthesis.</text>
</comment>
<dbReference type="GO" id="GO:0008881">
    <property type="term" value="F:glutamate racemase activity"/>
    <property type="evidence" value="ECO:0007669"/>
    <property type="project" value="UniProtKB-UniRule"/>
</dbReference>